<protein>
    <submittedName>
        <fullName evidence="1">Uncharacterized protein</fullName>
    </submittedName>
</protein>
<comment type="caution">
    <text evidence="1">The sequence shown here is derived from an EMBL/GenBank/DDBJ whole genome shotgun (WGS) entry which is preliminary data.</text>
</comment>
<dbReference type="EMBL" id="JAUTXU010000028">
    <property type="protein sequence ID" value="KAK3719044.1"/>
    <property type="molecule type" value="Genomic_DNA"/>
</dbReference>
<sequence length="357" mass="40423">MATKQIQTYPLTGPDSTQTVKIALDILKPHLPVSLPIYRRLQFGRFFEATVLVTNLPLRPPGRDDVVSTDQPNAHKDEPYFIAFVDRSCRPETEVWFFGSWETQAISSTHEKHIDSILTAFVHSLKSLSMPTSIHQDVLNAEIEKLKQDAQKDSAGISRSDYGGHMLDPDIMLWGAVHERTFPILEQLGYLSKKAHMAGAVPNHTFVWDVDKDLKGVQELEPLPQGLEWSELKAEHFPLVRSRTQIPRQDRTLAVLPNLGIFDTNTQQPVSWAFVGLDSSLTSLHVEPEWRGKGLAKAITTKLFREKMALFWEDEMKRLAYGYVIVGNRASEGMCRSLGGKSEWEVYWLRVDLGTVS</sequence>
<name>A0ACC3NN33_9PEZI</name>
<proteinExistence type="predicted"/>
<reference evidence="1" key="1">
    <citation type="submission" date="2023-07" db="EMBL/GenBank/DDBJ databases">
        <title>Black Yeasts Isolated from many extreme environments.</title>
        <authorList>
            <person name="Coleine C."/>
            <person name="Stajich J.E."/>
            <person name="Selbmann L."/>
        </authorList>
    </citation>
    <scope>NUCLEOTIDE SEQUENCE</scope>
    <source>
        <strain evidence="1">CCFEE 5714</strain>
    </source>
</reference>
<evidence type="ECO:0000313" key="1">
    <source>
        <dbReference type="EMBL" id="KAK3719044.1"/>
    </source>
</evidence>
<keyword evidence="2" id="KW-1185">Reference proteome</keyword>
<organism evidence="1 2">
    <name type="scientific">Vermiconidia calcicola</name>
    <dbReference type="NCBI Taxonomy" id="1690605"/>
    <lineage>
        <taxon>Eukaryota</taxon>
        <taxon>Fungi</taxon>
        <taxon>Dikarya</taxon>
        <taxon>Ascomycota</taxon>
        <taxon>Pezizomycotina</taxon>
        <taxon>Dothideomycetes</taxon>
        <taxon>Dothideomycetidae</taxon>
        <taxon>Mycosphaerellales</taxon>
        <taxon>Extremaceae</taxon>
        <taxon>Vermiconidia</taxon>
    </lineage>
</organism>
<accession>A0ACC3NN33</accession>
<dbReference type="Proteomes" id="UP001281147">
    <property type="component" value="Unassembled WGS sequence"/>
</dbReference>
<gene>
    <name evidence="1" type="ORF">LTR37_004608</name>
</gene>
<evidence type="ECO:0000313" key="2">
    <source>
        <dbReference type="Proteomes" id="UP001281147"/>
    </source>
</evidence>